<accession>A0A815RJL2</accession>
<evidence type="ECO:0000313" key="2">
    <source>
        <dbReference type="Proteomes" id="UP000663828"/>
    </source>
</evidence>
<dbReference type="Proteomes" id="UP000663828">
    <property type="component" value="Unassembled WGS sequence"/>
</dbReference>
<gene>
    <name evidence="1" type="ORF">XAT740_LOCUS38373</name>
</gene>
<name>A0A815RJL2_ADIRI</name>
<protein>
    <submittedName>
        <fullName evidence="1">Uncharacterized protein</fullName>
    </submittedName>
</protein>
<evidence type="ECO:0000313" key="1">
    <source>
        <dbReference type="EMBL" id="CAF1478107.1"/>
    </source>
</evidence>
<dbReference type="EMBL" id="CAJNOR010004138">
    <property type="protein sequence ID" value="CAF1478107.1"/>
    <property type="molecule type" value="Genomic_DNA"/>
</dbReference>
<keyword evidence="2" id="KW-1185">Reference proteome</keyword>
<organism evidence="1 2">
    <name type="scientific">Adineta ricciae</name>
    <name type="common">Rotifer</name>
    <dbReference type="NCBI Taxonomy" id="249248"/>
    <lineage>
        <taxon>Eukaryota</taxon>
        <taxon>Metazoa</taxon>
        <taxon>Spiralia</taxon>
        <taxon>Gnathifera</taxon>
        <taxon>Rotifera</taxon>
        <taxon>Eurotatoria</taxon>
        <taxon>Bdelloidea</taxon>
        <taxon>Adinetida</taxon>
        <taxon>Adinetidae</taxon>
        <taxon>Adineta</taxon>
    </lineage>
</organism>
<dbReference type="AlphaFoldDB" id="A0A815RJL2"/>
<reference evidence="1" key="1">
    <citation type="submission" date="2021-02" db="EMBL/GenBank/DDBJ databases">
        <authorList>
            <person name="Nowell W R."/>
        </authorList>
    </citation>
    <scope>NUCLEOTIDE SEQUENCE</scope>
</reference>
<proteinExistence type="predicted"/>
<sequence>MANEKAKCACDAVLNRKKGATTGLRKHLLQGHKRQAFGVTSTKPLSKSCQLSTEQQKNFDSLTIKFIIEDGRNFTDMNKSGVLKVFDHLVEGYVPPHRYTVQRTLKRLESEYEASSINELSIVQSNIFEKTRSVTTDGVANMLKAAGMLDVVPAISNNADEIDSNEEDSADDIQIVP</sequence>
<comment type="caution">
    <text evidence="1">The sequence shown here is derived from an EMBL/GenBank/DDBJ whole genome shotgun (WGS) entry which is preliminary data.</text>
</comment>